<dbReference type="Pfam" id="PF01380">
    <property type="entry name" value="SIS"/>
    <property type="match status" value="1"/>
</dbReference>
<dbReference type="GO" id="GO:0006002">
    <property type="term" value="P:fructose 6-phosphate metabolic process"/>
    <property type="evidence" value="ECO:0007669"/>
    <property type="project" value="TreeGrafter"/>
</dbReference>
<dbReference type="PANTHER" id="PTHR10937">
    <property type="entry name" value="GLUCOSAMINE--FRUCTOSE-6-PHOSPHATE AMINOTRANSFERASE, ISOMERIZING"/>
    <property type="match status" value="1"/>
</dbReference>
<feature type="domain" description="SIS" evidence="3">
    <location>
        <begin position="60"/>
        <end position="207"/>
    </location>
</feature>
<dbReference type="InterPro" id="IPR019490">
    <property type="entry name" value="Glu6P/Mann6P_isomerase_C"/>
</dbReference>
<gene>
    <name evidence="4" type="ORF">S06H3_19683</name>
</gene>
<dbReference type="GO" id="GO:0004347">
    <property type="term" value="F:glucose-6-phosphate isomerase activity"/>
    <property type="evidence" value="ECO:0007669"/>
    <property type="project" value="InterPro"/>
</dbReference>
<dbReference type="EMBL" id="BARV01010101">
    <property type="protein sequence ID" value="GAI08032.1"/>
    <property type="molecule type" value="Genomic_DNA"/>
</dbReference>
<dbReference type="InterPro" id="IPR035484">
    <property type="entry name" value="SIS_PGI/PMI_1"/>
</dbReference>
<dbReference type="InterPro" id="IPR001347">
    <property type="entry name" value="SIS_dom"/>
</dbReference>
<evidence type="ECO:0000259" key="3">
    <source>
        <dbReference type="PROSITE" id="PS51464"/>
    </source>
</evidence>
<reference evidence="4" key="1">
    <citation type="journal article" date="2014" name="Front. Microbiol.">
        <title>High frequency of phylogenetically diverse reductive dehalogenase-homologous genes in deep subseafloor sedimentary metagenomes.</title>
        <authorList>
            <person name="Kawai M."/>
            <person name="Futagami T."/>
            <person name="Toyoda A."/>
            <person name="Takaki Y."/>
            <person name="Nishi S."/>
            <person name="Hori S."/>
            <person name="Arai W."/>
            <person name="Tsubouchi T."/>
            <person name="Morono Y."/>
            <person name="Uchiyama I."/>
            <person name="Ito T."/>
            <person name="Fujiyama A."/>
            <person name="Inagaki F."/>
            <person name="Takami H."/>
        </authorList>
    </citation>
    <scope>NUCLEOTIDE SEQUENCE</scope>
    <source>
        <strain evidence="4">Expedition CK06-06</strain>
    </source>
</reference>
<dbReference type="GO" id="GO:0006487">
    <property type="term" value="P:protein N-linked glycosylation"/>
    <property type="evidence" value="ECO:0007669"/>
    <property type="project" value="TreeGrafter"/>
</dbReference>
<feature type="non-terminal residue" evidence="4">
    <location>
        <position position="1"/>
    </location>
</feature>
<dbReference type="PROSITE" id="PS51464">
    <property type="entry name" value="SIS"/>
    <property type="match status" value="1"/>
</dbReference>
<evidence type="ECO:0000256" key="1">
    <source>
        <dbReference type="ARBA" id="ARBA00010523"/>
    </source>
</evidence>
<organism evidence="4">
    <name type="scientific">marine sediment metagenome</name>
    <dbReference type="NCBI Taxonomy" id="412755"/>
    <lineage>
        <taxon>unclassified sequences</taxon>
        <taxon>metagenomes</taxon>
        <taxon>ecological metagenomes</taxon>
    </lineage>
</organism>
<dbReference type="GO" id="GO:0006047">
    <property type="term" value="P:UDP-N-acetylglucosamine metabolic process"/>
    <property type="evidence" value="ECO:0007669"/>
    <property type="project" value="TreeGrafter"/>
</dbReference>
<dbReference type="GO" id="GO:0004360">
    <property type="term" value="F:glutamine-fructose-6-phosphate transaminase (isomerizing) activity"/>
    <property type="evidence" value="ECO:0007669"/>
    <property type="project" value="TreeGrafter"/>
</dbReference>
<feature type="non-terminal residue" evidence="4">
    <location>
        <position position="290"/>
    </location>
</feature>
<dbReference type="Gene3D" id="3.40.50.10490">
    <property type="entry name" value="Glucose-6-phosphate isomerase like protein, domain 1"/>
    <property type="match status" value="2"/>
</dbReference>
<dbReference type="SUPFAM" id="SSF53697">
    <property type="entry name" value="SIS domain"/>
    <property type="match status" value="1"/>
</dbReference>
<dbReference type="GO" id="GO:0097367">
    <property type="term" value="F:carbohydrate derivative binding"/>
    <property type="evidence" value="ECO:0007669"/>
    <property type="project" value="InterPro"/>
</dbReference>
<comment type="caution">
    <text evidence="4">The sequence shown here is derived from an EMBL/GenBank/DDBJ whole genome shotgun (WGS) entry which is preliminary data.</text>
</comment>
<dbReference type="CDD" id="cd05017">
    <property type="entry name" value="SIS_PGI_PMI_1"/>
    <property type="match status" value="1"/>
</dbReference>
<protein>
    <recommendedName>
        <fullName evidence="3">SIS domain-containing protein</fullName>
    </recommendedName>
</protein>
<evidence type="ECO:0000256" key="2">
    <source>
        <dbReference type="ARBA" id="ARBA00023235"/>
    </source>
</evidence>
<comment type="similarity">
    <text evidence="1">Belongs to the PGI/PMI family.</text>
</comment>
<keyword evidence="2" id="KW-0413">Isomerase</keyword>
<dbReference type="GO" id="GO:0005975">
    <property type="term" value="P:carbohydrate metabolic process"/>
    <property type="evidence" value="ECO:0007669"/>
    <property type="project" value="InterPro"/>
</dbReference>
<sequence>SNQNYLKVNKMINLDDRELLATIDNSSQLGSMLKWGELVKEAREQSKKLQIPSKIRWNNLAWEYKQPKNVIICGMGGSAIAGDYFVSLFENELSIPVIVNRGYNLPKFIDNESLVICISYSGNTEETLSRYHEALKRKSMIASISSAGLLKKFATKIGTPHVTIRAGIPPRTAFPLMYVALITLFENLDLISNVEQQLEEVVKILERLASEYSQESPIKENPAKEISYGLFNSTPLFIGYGIYAPIAYRAKTQLNENSKVIAIAETLPEQNHNGIVIFDNPSVSLNDIAF</sequence>
<dbReference type="InterPro" id="IPR046348">
    <property type="entry name" value="SIS_dom_sf"/>
</dbReference>
<name>X1KLS4_9ZZZZ</name>
<accession>X1KLS4</accession>
<dbReference type="AlphaFoldDB" id="X1KLS4"/>
<dbReference type="Pfam" id="PF10432">
    <property type="entry name" value="bact-PGI_C"/>
    <property type="match status" value="1"/>
</dbReference>
<dbReference type="PANTHER" id="PTHR10937:SF0">
    <property type="entry name" value="GLUTAMINE--FRUCTOSE-6-PHOSPHATE TRANSAMINASE (ISOMERIZING)"/>
    <property type="match status" value="1"/>
</dbReference>
<proteinExistence type="inferred from homology"/>
<dbReference type="GO" id="GO:0004476">
    <property type="term" value="F:mannose-6-phosphate isomerase activity"/>
    <property type="evidence" value="ECO:0007669"/>
    <property type="project" value="InterPro"/>
</dbReference>
<evidence type="ECO:0000313" key="4">
    <source>
        <dbReference type="EMBL" id="GAI08032.1"/>
    </source>
</evidence>